<gene>
    <name evidence="2" type="ORF">GSTENG00010694001</name>
</gene>
<dbReference type="InterPro" id="IPR026307">
    <property type="entry name" value="TMEM132"/>
</dbReference>
<dbReference type="KEGG" id="tng:GSTEN00010694G001"/>
<dbReference type="EMBL" id="CAAE01012342">
    <property type="protein sequence ID" value="CAF94555.1"/>
    <property type="molecule type" value="Genomic_DNA"/>
</dbReference>
<dbReference type="PANTHER" id="PTHR13388">
    <property type="entry name" value="DETONATOR, ISOFORM E"/>
    <property type="match status" value="1"/>
</dbReference>
<proteinExistence type="predicted"/>
<evidence type="ECO:0000259" key="1">
    <source>
        <dbReference type="Pfam" id="PF23039"/>
    </source>
</evidence>
<reference evidence="2" key="1">
    <citation type="journal article" date="2004" name="Nature">
        <title>Genome duplication in the teleost fish Tetraodon nigroviridis reveals the early vertebrate proto-karyotype.</title>
        <authorList>
            <person name="Jaillon O."/>
            <person name="Aury J.-M."/>
            <person name="Brunet F."/>
            <person name="Petit J.-L."/>
            <person name="Stange-Thomann N."/>
            <person name="Mauceli E."/>
            <person name="Bouneau L."/>
            <person name="Fischer C."/>
            <person name="Ozouf-Costaz C."/>
            <person name="Bernot A."/>
            <person name="Nicaud S."/>
            <person name="Jaffe D."/>
            <person name="Fisher S."/>
            <person name="Lutfalla G."/>
            <person name="Dossat C."/>
            <person name="Segurens B."/>
            <person name="Dasilva C."/>
            <person name="Salanoubat M."/>
            <person name="Levy M."/>
            <person name="Boudet N."/>
            <person name="Castellano S."/>
            <person name="Anthouard V."/>
            <person name="Jubin C."/>
            <person name="Castelli V."/>
            <person name="Katinka M."/>
            <person name="Vacherie B."/>
            <person name="Biemont C."/>
            <person name="Skalli Z."/>
            <person name="Cattolico L."/>
            <person name="Poulain J."/>
            <person name="De Berardinis V."/>
            <person name="Cruaud C."/>
            <person name="Duprat S."/>
            <person name="Brottier P."/>
            <person name="Coutanceau J.-P."/>
            <person name="Gouzy J."/>
            <person name="Parra G."/>
            <person name="Lardier G."/>
            <person name="Chapple C."/>
            <person name="McKernan K.J."/>
            <person name="McEwan P."/>
            <person name="Bosak S."/>
            <person name="Kellis M."/>
            <person name="Volff J.-N."/>
            <person name="Guigo R."/>
            <person name="Zody M.C."/>
            <person name="Mesirov J."/>
            <person name="Lindblad-Toh K."/>
            <person name="Birren B."/>
            <person name="Nusbaum C."/>
            <person name="Kahn D."/>
            <person name="Robinson-Rechavi M."/>
            <person name="Laudet V."/>
            <person name="Schachter V."/>
            <person name="Quetier F."/>
            <person name="Saurin W."/>
            <person name="Scarpelli C."/>
            <person name="Wincker P."/>
            <person name="Lander E.S."/>
            <person name="Weissenbach J."/>
            <person name="Roest Crollius H."/>
        </authorList>
    </citation>
    <scope>NUCLEOTIDE SEQUENCE [LARGE SCALE GENOMIC DNA]</scope>
</reference>
<protein>
    <submittedName>
        <fullName evidence="2">(spotted green pufferfish) hypothetical protein</fullName>
    </submittedName>
</protein>
<dbReference type="OrthoDB" id="10026202at2759"/>
<accession>Q4SXS7</accession>
<feature type="non-terminal residue" evidence="2">
    <location>
        <position position="1"/>
    </location>
</feature>
<comment type="caution">
    <text evidence="2">The sequence shown here is derived from an EMBL/GenBank/DDBJ whole genome shotgun (WGS) entry which is preliminary data.</text>
</comment>
<dbReference type="Pfam" id="PF23039">
    <property type="entry name" value="TMEM132_3rd"/>
    <property type="match status" value="1"/>
</dbReference>
<sequence length="103" mass="11953">LEKPSYEVMQLEFEVDNRIHLVPTQTQHWNVEYQTGMQTPSRKTEKVSHLYVTNADIQGIVPLAEVRGNTPKHRHEQEGSSTWQLKHGWNKLFSLPFLTPANC</sequence>
<dbReference type="PANTHER" id="PTHR13388:SF28">
    <property type="entry name" value="TRANSMEMBRANE PROTEIN 132C"/>
    <property type="match status" value="1"/>
</dbReference>
<reference evidence="2" key="2">
    <citation type="submission" date="2004-02" db="EMBL/GenBank/DDBJ databases">
        <authorList>
            <consortium name="Genoscope"/>
            <consortium name="Whitehead Institute Centre for Genome Research"/>
        </authorList>
    </citation>
    <scope>NUCLEOTIDE SEQUENCE</scope>
</reference>
<dbReference type="AlphaFoldDB" id="Q4SXS7"/>
<dbReference type="InterPro" id="IPR055421">
    <property type="entry name" value="TMEM132_3rd"/>
</dbReference>
<evidence type="ECO:0000313" key="2">
    <source>
        <dbReference type="EMBL" id="CAF94555.1"/>
    </source>
</evidence>
<organism evidence="2">
    <name type="scientific">Tetraodon nigroviridis</name>
    <name type="common">Spotted green pufferfish</name>
    <name type="synonym">Chelonodon nigroviridis</name>
    <dbReference type="NCBI Taxonomy" id="99883"/>
    <lineage>
        <taxon>Eukaryota</taxon>
        <taxon>Metazoa</taxon>
        <taxon>Chordata</taxon>
        <taxon>Craniata</taxon>
        <taxon>Vertebrata</taxon>
        <taxon>Euteleostomi</taxon>
        <taxon>Actinopterygii</taxon>
        <taxon>Neopterygii</taxon>
        <taxon>Teleostei</taxon>
        <taxon>Neoteleostei</taxon>
        <taxon>Acanthomorphata</taxon>
        <taxon>Eupercaria</taxon>
        <taxon>Tetraodontiformes</taxon>
        <taxon>Tetradontoidea</taxon>
        <taxon>Tetraodontidae</taxon>
        <taxon>Tetraodon</taxon>
    </lineage>
</organism>
<feature type="domain" description="Transmembrane protein TMEM132 cohesin-like" evidence="1">
    <location>
        <begin position="2"/>
        <end position="57"/>
    </location>
</feature>
<name>Q4SXS7_TETNG</name>